<dbReference type="InterPro" id="IPR036640">
    <property type="entry name" value="ABC1_TM_sf"/>
</dbReference>
<dbReference type="PROSITE" id="PS50893">
    <property type="entry name" value="ABC_TRANSPORTER_2"/>
    <property type="match status" value="1"/>
</dbReference>
<dbReference type="PANTHER" id="PTHR24221:SF654">
    <property type="entry name" value="ATP-BINDING CASSETTE SUB-FAMILY B MEMBER 6"/>
    <property type="match status" value="1"/>
</dbReference>
<feature type="transmembrane region" description="Helical" evidence="8">
    <location>
        <begin position="262"/>
        <end position="289"/>
    </location>
</feature>
<evidence type="ECO:0000256" key="1">
    <source>
        <dbReference type="ARBA" id="ARBA00004651"/>
    </source>
</evidence>
<dbReference type="AlphaFoldDB" id="Q98PI0"/>
<dbReference type="HOGENOM" id="CLU_529898_0_0_14"/>
<dbReference type="eggNOG" id="COG1132">
    <property type="taxonomic scope" value="Bacteria"/>
</dbReference>
<gene>
    <name evidence="11" type="ordered locus">MYPU_7420</name>
</gene>
<evidence type="ECO:0000313" key="12">
    <source>
        <dbReference type="Proteomes" id="UP000000528"/>
    </source>
</evidence>
<evidence type="ECO:0000256" key="2">
    <source>
        <dbReference type="ARBA" id="ARBA00005417"/>
    </source>
</evidence>
<evidence type="ECO:0000256" key="6">
    <source>
        <dbReference type="ARBA" id="ARBA00022989"/>
    </source>
</evidence>
<dbReference type="Gene3D" id="3.40.50.300">
    <property type="entry name" value="P-loop containing nucleotide triphosphate hydrolases"/>
    <property type="match status" value="1"/>
</dbReference>
<organism evidence="12">
    <name type="scientific">Mycoplasmopsis pulmonis (strain UAB CTIP)</name>
    <name type="common">Mycoplasma pulmonis</name>
    <dbReference type="NCBI Taxonomy" id="272635"/>
    <lineage>
        <taxon>Bacteria</taxon>
        <taxon>Bacillati</taxon>
        <taxon>Mycoplasmatota</taxon>
        <taxon>Mycoplasmoidales</taxon>
        <taxon>Metamycoplasmataceae</taxon>
        <taxon>Mycoplasmopsis</taxon>
    </lineage>
</organism>
<protein>
    <submittedName>
        <fullName evidence="11">ABC TRANSPORTER ATP-BINDING AND PERMEASE PROTEIN</fullName>
    </submittedName>
</protein>
<dbReference type="GO" id="GO:0140359">
    <property type="term" value="F:ABC-type transporter activity"/>
    <property type="evidence" value="ECO:0007669"/>
    <property type="project" value="InterPro"/>
</dbReference>
<feature type="transmembrane region" description="Helical" evidence="8">
    <location>
        <begin position="55"/>
        <end position="80"/>
    </location>
</feature>
<dbReference type="Gene3D" id="1.20.1560.10">
    <property type="entry name" value="ABC transporter type 1, transmembrane domain"/>
    <property type="match status" value="1"/>
</dbReference>
<reference evidence="11 12" key="1">
    <citation type="journal article" date="2001" name="Nucleic Acids Res.">
        <title>The complete genome sequence of the murine respiratory pathogen Mycoplasma pulmonis.</title>
        <authorList>
            <person name="Chambaud I."/>
            <person name="Heilig R."/>
            <person name="Ferris S."/>
            <person name="Barbe V."/>
            <person name="Samson D."/>
            <person name="Galisson F."/>
            <person name="Moszer I."/>
            <person name="Dybvig K."/>
            <person name="Wroblewski H."/>
            <person name="Viari A."/>
            <person name="Rocha E.P.C."/>
            <person name="Blanchard A."/>
        </authorList>
    </citation>
    <scope>NUCLEOTIDE SEQUENCE [LARGE SCALE GENOMIC DNA]</scope>
    <source>
        <strain evidence="11 12">UAB CTIP</strain>
    </source>
</reference>
<dbReference type="RefSeq" id="WP_010925543.1">
    <property type="nucleotide sequence ID" value="NC_002771.1"/>
</dbReference>
<evidence type="ECO:0000256" key="4">
    <source>
        <dbReference type="ARBA" id="ARBA00022741"/>
    </source>
</evidence>
<dbReference type="Pfam" id="PF00005">
    <property type="entry name" value="ABC_tran"/>
    <property type="match status" value="1"/>
</dbReference>
<keyword evidence="5 11" id="KW-0067">ATP-binding</keyword>
<evidence type="ECO:0000256" key="5">
    <source>
        <dbReference type="ARBA" id="ARBA00022840"/>
    </source>
</evidence>
<keyword evidence="3 8" id="KW-0812">Transmembrane</keyword>
<dbReference type="GO" id="GO:0005886">
    <property type="term" value="C:plasma membrane"/>
    <property type="evidence" value="ECO:0007669"/>
    <property type="project" value="UniProtKB-SubCell"/>
</dbReference>
<dbReference type="PIR" id="F90604">
    <property type="entry name" value="F90604"/>
</dbReference>
<dbReference type="InterPro" id="IPR003593">
    <property type="entry name" value="AAA+_ATPase"/>
</dbReference>
<evidence type="ECO:0000259" key="9">
    <source>
        <dbReference type="PROSITE" id="PS50893"/>
    </source>
</evidence>
<keyword evidence="6 8" id="KW-1133">Transmembrane helix</keyword>
<dbReference type="SUPFAM" id="SSF90123">
    <property type="entry name" value="ABC transporter transmembrane region"/>
    <property type="match status" value="1"/>
</dbReference>
<dbReference type="BioCyc" id="MPUL272635:G1GT6-754-MONOMER"/>
<keyword evidence="4" id="KW-0547">Nucleotide-binding</keyword>
<dbReference type="EMBL" id="AL445565">
    <property type="protein sequence ID" value="CAC13915.1"/>
    <property type="molecule type" value="Genomic_DNA"/>
</dbReference>
<dbReference type="PROSITE" id="PS50929">
    <property type="entry name" value="ABC_TM1F"/>
    <property type="match status" value="1"/>
</dbReference>
<dbReference type="KEGG" id="mpu:MYPU_7420"/>
<accession>Q98PI0</accession>
<keyword evidence="12" id="KW-1185">Reference proteome</keyword>
<evidence type="ECO:0000259" key="10">
    <source>
        <dbReference type="PROSITE" id="PS50929"/>
    </source>
</evidence>
<dbReference type="InterPro" id="IPR039421">
    <property type="entry name" value="Type_1_exporter"/>
</dbReference>
<dbReference type="SUPFAM" id="SSF52540">
    <property type="entry name" value="P-loop containing nucleoside triphosphate hydrolases"/>
    <property type="match status" value="1"/>
</dbReference>
<dbReference type="InterPro" id="IPR003439">
    <property type="entry name" value="ABC_transporter-like_ATP-bd"/>
</dbReference>
<sequence>MQLLWENKKLFIINLFLIFLSSSGLILSIYFQLTISEEIFNFKSSVSDSHTKNRLIILQIVALLIFTFFLSIKFINAIFIDKQKNEIILKIRNKNIEFFNFCSYKQMKNKKVEEHIDNFSDVIEKFTIVNTTDIYAFANNIISLLGILILFGVIIIFKNFLFLYILIFIIVAILLNWLLPYFFNKKELKYKDKLIEYRQRNLSQTTDLIDNYKAFLWNKSSSYFDREYFKIIRKFNIENHKLFIKNKFIESIKEISLEITKYIPILVAIFLVIADPVNLGTLVVINFIFVEIKSIQEMIINNYTSIKSRNVFLKYLSFYQNIKSENLTKIYDSIDNIEFKNSSFAFDEKVIFNNLNIKFRKNEKYLIEGPSGSGKSTLIKLILKEITSQNQSILINDKNINNIDRKSIIENIIFLDNKVIILNEDLQSNISLLEDKIILEKYLDILKNFNINFEDLLSLSEGEKQILNIARIIYHASDNKWIIFDESMSNIDKKMKDKIENYFLDMKNTTFINISHNPSMSNRDKYSQIFNIKNLKNL</sequence>
<proteinExistence type="inferred from homology"/>
<dbReference type="GO" id="GO:0016887">
    <property type="term" value="F:ATP hydrolysis activity"/>
    <property type="evidence" value="ECO:0007669"/>
    <property type="project" value="InterPro"/>
</dbReference>
<feature type="domain" description="ABC transmembrane type-1" evidence="10">
    <location>
        <begin position="123"/>
        <end position="308"/>
    </location>
</feature>
<dbReference type="GO" id="GO:0005524">
    <property type="term" value="F:ATP binding"/>
    <property type="evidence" value="ECO:0007669"/>
    <property type="project" value="UniProtKB-KW"/>
</dbReference>
<feature type="transmembrane region" description="Helical" evidence="8">
    <location>
        <begin position="163"/>
        <end position="183"/>
    </location>
</feature>
<dbReference type="PANTHER" id="PTHR24221">
    <property type="entry name" value="ATP-BINDING CASSETTE SUB-FAMILY B"/>
    <property type="match status" value="1"/>
</dbReference>
<comment type="subcellular location">
    <subcellularLocation>
        <location evidence="1">Cell membrane</location>
        <topology evidence="1">Multi-pass membrane protein</topology>
    </subcellularLocation>
</comment>
<dbReference type="Proteomes" id="UP000000528">
    <property type="component" value="Chromosome"/>
</dbReference>
<feature type="transmembrane region" description="Helical" evidence="8">
    <location>
        <begin position="12"/>
        <end position="35"/>
    </location>
</feature>
<dbReference type="InterPro" id="IPR027417">
    <property type="entry name" value="P-loop_NTPase"/>
</dbReference>
<feature type="transmembrane region" description="Helical" evidence="8">
    <location>
        <begin position="134"/>
        <end position="157"/>
    </location>
</feature>
<dbReference type="STRING" id="272635.gene:17577353"/>
<evidence type="ECO:0000313" key="11">
    <source>
        <dbReference type="EMBL" id="CAC13915.1"/>
    </source>
</evidence>
<name>Q98PI0_MYCPU</name>
<evidence type="ECO:0000256" key="7">
    <source>
        <dbReference type="ARBA" id="ARBA00023136"/>
    </source>
</evidence>
<dbReference type="InterPro" id="IPR011527">
    <property type="entry name" value="ABC1_TM_dom"/>
</dbReference>
<evidence type="ECO:0000256" key="3">
    <source>
        <dbReference type="ARBA" id="ARBA00022692"/>
    </source>
</evidence>
<keyword evidence="7 8" id="KW-0472">Membrane</keyword>
<feature type="domain" description="ABC transporter" evidence="9">
    <location>
        <begin position="337"/>
        <end position="538"/>
    </location>
</feature>
<evidence type="ECO:0000256" key="8">
    <source>
        <dbReference type="SAM" id="Phobius"/>
    </source>
</evidence>
<dbReference type="SMART" id="SM00382">
    <property type="entry name" value="AAA"/>
    <property type="match status" value="1"/>
</dbReference>
<comment type="similarity">
    <text evidence="2">Belongs to the ABC transporter superfamily.</text>
</comment>